<evidence type="ECO:0000313" key="2">
    <source>
        <dbReference type="EMBL" id="AIW22042.1"/>
    </source>
</evidence>
<dbReference type="KEGG" id="vcy:IX92_24035"/>
<gene>
    <name evidence="2" type="ORF">IX92_24035</name>
</gene>
<dbReference type="KEGG" id="vct:JV59_23825"/>
<feature type="region of interest" description="Disordered" evidence="1">
    <location>
        <begin position="32"/>
        <end position="59"/>
    </location>
</feature>
<name>A0AAN0W000_9VIBR</name>
<protein>
    <submittedName>
        <fullName evidence="2">Uncharacterized protein</fullName>
    </submittedName>
</protein>
<dbReference type="EMBL" id="CP009618">
    <property type="protein sequence ID" value="AIW22042.1"/>
    <property type="molecule type" value="Genomic_DNA"/>
</dbReference>
<organism evidence="2 3">
    <name type="scientific">Vibrio coralliilyticus</name>
    <dbReference type="NCBI Taxonomy" id="190893"/>
    <lineage>
        <taxon>Bacteria</taxon>
        <taxon>Pseudomonadati</taxon>
        <taxon>Pseudomonadota</taxon>
        <taxon>Gammaproteobacteria</taxon>
        <taxon>Vibrionales</taxon>
        <taxon>Vibrionaceae</taxon>
        <taxon>Vibrio</taxon>
    </lineage>
</organism>
<sequence length="82" mass="9226">MCDSSAQRLTFFEIPRLGRFVQPFNLIGVTTMPTNTNPLRQGASGSSTENESAPLTTSQQQAMDEYLWQQLTELENINSEEQ</sequence>
<evidence type="ECO:0000313" key="3">
    <source>
        <dbReference type="Proteomes" id="UP000030081"/>
    </source>
</evidence>
<evidence type="ECO:0000256" key="1">
    <source>
        <dbReference type="SAM" id="MobiDB-lite"/>
    </source>
</evidence>
<dbReference type="RefSeq" id="WP_021456133.1">
    <property type="nucleotide sequence ID" value="NZ_CP009265.1"/>
</dbReference>
<proteinExistence type="predicted"/>
<keyword evidence="3" id="KW-1185">Reference proteome</keyword>
<dbReference type="Proteomes" id="UP000030081">
    <property type="component" value="Chromosome 2"/>
</dbReference>
<accession>A0AAN0W000</accession>
<reference evidence="2 3" key="1">
    <citation type="submission" date="2014-10" db="EMBL/GenBank/DDBJ databases">
        <title>The Complete Genome Sequence for the Shellfish Pathogen Vibrio coralliilyticus RE98 Isolated from a Shellfish Hatchery.</title>
        <authorList>
            <person name="Richards G.P."/>
            <person name="Bono J.L."/>
            <person name="Watson M.A."/>
            <person name="Needleman D.S."/>
        </authorList>
    </citation>
    <scope>NUCLEOTIDE SEQUENCE [LARGE SCALE GENOMIC DNA]</scope>
    <source>
        <strain evidence="2 3">RE98</strain>
    </source>
</reference>
<dbReference type="AlphaFoldDB" id="A0AAN0W000"/>